<dbReference type="EC" id="1.1.1.175" evidence="3"/>
<dbReference type="NCBIfam" id="NF005559">
    <property type="entry name" value="PRK07231.1"/>
    <property type="match status" value="1"/>
</dbReference>
<dbReference type="KEGG" id="phb:HYN04_02410"/>
<dbReference type="InterPro" id="IPR002347">
    <property type="entry name" value="SDR_fam"/>
</dbReference>
<keyword evidence="2" id="KW-0560">Oxidoreductase</keyword>
<reference evidence="6" key="1">
    <citation type="submission" date="2018-05" db="EMBL/GenBank/DDBJ databases">
        <title>Genome sequencing of Phenylobacterium sp. HYN0004.</title>
        <authorList>
            <person name="Yi H."/>
            <person name="Baek C."/>
        </authorList>
    </citation>
    <scope>NUCLEOTIDE SEQUENCE [LARGE SCALE GENOMIC DNA]</scope>
    <source>
        <strain evidence="6">HYN0004</strain>
    </source>
</reference>
<evidence type="ECO:0000256" key="2">
    <source>
        <dbReference type="ARBA" id="ARBA00023002"/>
    </source>
</evidence>
<proteinExistence type="inferred from homology"/>
<dbReference type="Proteomes" id="UP000247763">
    <property type="component" value="Chromosome"/>
</dbReference>
<dbReference type="FunFam" id="3.40.50.720:FF:000084">
    <property type="entry name" value="Short-chain dehydrogenase reductase"/>
    <property type="match status" value="1"/>
</dbReference>
<dbReference type="InterPro" id="IPR036291">
    <property type="entry name" value="NAD(P)-bd_dom_sf"/>
</dbReference>
<organism evidence="5 6">
    <name type="scientific">Phenylobacterium parvum</name>
    <dbReference type="NCBI Taxonomy" id="2201350"/>
    <lineage>
        <taxon>Bacteria</taxon>
        <taxon>Pseudomonadati</taxon>
        <taxon>Pseudomonadota</taxon>
        <taxon>Alphaproteobacteria</taxon>
        <taxon>Caulobacterales</taxon>
        <taxon>Caulobacteraceae</taxon>
        <taxon>Phenylobacterium</taxon>
    </lineage>
</organism>
<dbReference type="OrthoDB" id="5457012at2"/>
<dbReference type="GO" id="GO:0047838">
    <property type="term" value="F:D-xylose 1-dehydrogenase (NAD+) activity"/>
    <property type="evidence" value="ECO:0007669"/>
    <property type="project" value="UniProtKB-EC"/>
</dbReference>
<evidence type="ECO:0000256" key="4">
    <source>
        <dbReference type="ARBA" id="ARBA00069939"/>
    </source>
</evidence>
<evidence type="ECO:0000256" key="3">
    <source>
        <dbReference type="ARBA" id="ARBA00066641"/>
    </source>
</evidence>
<name>A0A2Z3HJL2_9CAUL</name>
<evidence type="ECO:0000313" key="6">
    <source>
        <dbReference type="Proteomes" id="UP000247763"/>
    </source>
</evidence>
<dbReference type="PRINTS" id="PR00080">
    <property type="entry name" value="SDRFAMILY"/>
</dbReference>
<comment type="similarity">
    <text evidence="1">Belongs to the short-chain dehydrogenases/reductases (SDR) family.</text>
</comment>
<dbReference type="InterPro" id="IPR020904">
    <property type="entry name" value="Sc_DH/Rdtase_CS"/>
</dbReference>
<gene>
    <name evidence="5" type="ORF">HYN04_02410</name>
</gene>
<dbReference type="EMBL" id="CP029479">
    <property type="protein sequence ID" value="AWM76713.1"/>
    <property type="molecule type" value="Genomic_DNA"/>
</dbReference>
<dbReference type="Pfam" id="PF13561">
    <property type="entry name" value="adh_short_C2"/>
    <property type="match status" value="1"/>
</dbReference>
<dbReference type="RefSeq" id="WP_110449282.1">
    <property type="nucleotide sequence ID" value="NZ_CP029479.1"/>
</dbReference>
<keyword evidence="6" id="KW-1185">Reference proteome</keyword>
<accession>A0A2Z3HJL2</accession>
<evidence type="ECO:0000313" key="5">
    <source>
        <dbReference type="EMBL" id="AWM76713.1"/>
    </source>
</evidence>
<sequence>MSGRLERRVALVTGGGSGIGAATCRALAKEGAMVAVTDLSPEAALSVADAIQAAGGQAKAFTHDVTSPEDWERVVGEVDAAFGRLDILVNNAGMTTVGNELMSHSLENWRRTLAVNLDGVFYGHRYAGPLILKGGRGGSVINISSIMGKIATPGAAAYCASKGAVLMLTKAAALEWAPLGIRVNSVHPGYVETPLVHNILREVEDGNAVRETLVQQHALGRLAEPAEIANAIVFLASDESSFMTGSEMVVDGGYTAR</sequence>
<evidence type="ECO:0000256" key="1">
    <source>
        <dbReference type="ARBA" id="ARBA00006484"/>
    </source>
</evidence>
<dbReference type="PANTHER" id="PTHR24321:SF8">
    <property type="entry name" value="ESTRADIOL 17-BETA-DEHYDROGENASE 8-RELATED"/>
    <property type="match status" value="1"/>
</dbReference>
<dbReference type="PROSITE" id="PS00061">
    <property type="entry name" value="ADH_SHORT"/>
    <property type="match status" value="1"/>
</dbReference>
<dbReference type="SUPFAM" id="SSF51735">
    <property type="entry name" value="NAD(P)-binding Rossmann-fold domains"/>
    <property type="match status" value="1"/>
</dbReference>
<dbReference type="PANTHER" id="PTHR24321">
    <property type="entry name" value="DEHYDROGENASES, SHORT CHAIN"/>
    <property type="match status" value="1"/>
</dbReference>
<dbReference type="AlphaFoldDB" id="A0A2Z3HJL2"/>
<dbReference type="PRINTS" id="PR00081">
    <property type="entry name" value="GDHRDH"/>
</dbReference>
<dbReference type="Gene3D" id="3.40.50.720">
    <property type="entry name" value="NAD(P)-binding Rossmann-like Domain"/>
    <property type="match status" value="1"/>
</dbReference>
<protein>
    <recommendedName>
        <fullName evidence="4">D-xylose 1-dehydrogenase</fullName>
        <ecNumber evidence="3">1.1.1.175</ecNumber>
    </recommendedName>
</protein>